<evidence type="ECO:0000313" key="7">
    <source>
        <dbReference type="Proteomes" id="UP000243342"/>
    </source>
</evidence>
<dbReference type="InterPro" id="IPR036388">
    <property type="entry name" value="WH-like_DNA-bd_sf"/>
</dbReference>
<dbReference type="FunFam" id="1.10.10.10:FF:000001">
    <property type="entry name" value="LysR family transcriptional regulator"/>
    <property type="match status" value="1"/>
</dbReference>
<sequence length="296" mass="32860">MELRELRYFKTVFETGHVGRAAERLFLSQPSLSHSIRRLERELGVELFVRTARGMEPTAAARDLLPHARRALRAAEQCAEVARRHATGRAGRLLLGFQASGAGLLGPRIRARFTARCPDAELRLKEYTWGREVAALRAGEVQVAYVWQPADLAGLRRMRIAEEGRMIALPADHPLAGESELTLEQIRDVPLGWTREAPEEWVKWWAVDPRPDGAPVRWGAENRNAAELLENAASGAGASIAPASMGAFYARPDVVWVPLAGVDPLRIDLVWDGSEEGPLVREFVAAAREVRDADRR</sequence>
<comment type="caution">
    <text evidence="6">The sequence shown here is derived from an EMBL/GenBank/DDBJ whole genome shotgun (WGS) entry which is preliminary data.</text>
</comment>
<dbReference type="GO" id="GO:0003677">
    <property type="term" value="F:DNA binding"/>
    <property type="evidence" value="ECO:0007669"/>
    <property type="project" value="UniProtKB-KW"/>
</dbReference>
<evidence type="ECO:0000256" key="4">
    <source>
        <dbReference type="ARBA" id="ARBA00023163"/>
    </source>
</evidence>
<accession>A0A1J7C3G4</accession>
<evidence type="ECO:0000259" key="5">
    <source>
        <dbReference type="PROSITE" id="PS50931"/>
    </source>
</evidence>
<gene>
    <name evidence="6" type="ORF">BIV57_18205</name>
</gene>
<dbReference type="InterPro" id="IPR005119">
    <property type="entry name" value="LysR_subst-bd"/>
</dbReference>
<dbReference type="InterPro" id="IPR000847">
    <property type="entry name" value="LysR_HTH_N"/>
</dbReference>
<dbReference type="Gene3D" id="1.10.10.10">
    <property type="entry name" value="Winged helix-like DNA-binding domain superfamily/Winged helix DNA-binding domain"/>
    <property type="match status" value="1"/>
</dbReference>
<dbReference type="PRINTS" id="PR00039">
    <property type="entry name" value="HTHLYSR"/>
</dbReference>
<protein>
    <recommendedName>
        <fullName evidence="5">HTH lysR-type domain-containing protein</fullName>
    </recommendedName>
</protein>
<dbReference type="SUPFAM" id="SSF46785">
    <property type="entry name" value="Winged helix' DNA-binding domain"/>
    <property type="match status" value="1"/>
</dbReference>
<feature type="domain" description="HTH lysR-type" evidence="5">
    <location>
        <begin position="1"/>
        <end position="58"/>
    </location>
</feature>
<dbReference type="SUPFAM" id="SSF53850">
    <property type="entry name" value="Periplasmic binding protein-like II"/>
    <property type="match status" value="1"/>
</dbReference>
<keyword evidence="7" id="KW-1185">Reference proteome</keyword>
<dbReference type="InterPro" id="IPR036390">
    <property type="entry name" value="WH_DNA-bd_sf"/>
</dbReference>
<dbReference type="OrthoDB" id="79118at2"/>
<keyword evidence="2" id="KW-0805">Transcription regulation</keyword>
<dbReference type="PANTHER" id="PTHR30346">
    <property type="entry name" value="TRANSCRIPTIONAL DUAL REGULATOR HCAR-RELATED"/>
    <property type="match status" value="1"/>
</dbReference>
<dbReference type="Gene3D" id="3.40.190.10">
    <property type="entry name" value="Periplasmic binding protein-like II"/>
    <property type="match status" value="2"/>
</dbReference>
<dbReference type="AlphaFoldDB" id="A0A1J7C3G4"/>
<dbReference type="PANTHER" id="PTHR30346:SF0">
    <property type="entry name" value="HCA OPERON TRANSCRIPTIONAL ACTIVATOR HCAR"/>
    <property type="match status" value="1"/>
</dbReference>
<name>A0A1J7C3G4_9ACTN</name>
<reference evidence="6 7" key="1">
    <citation type="submission" date="2016-10" db="EMBL/GenBank/DDBJ databases">
        <title>Genome sequence of Streptomyces gilvigriseus MUSC 26.</title>
        <authorList>
            <person name="Lee L.-H."/>
            <person name="Ser H.-L."/>
        </authorList>
    </citation>
    <scope>NUCLEOTIDE SEQUENCE [LARGE SCALE GENOMIC DNA]</scope>
    <source>
        <strain evidence="6 7">MUSC 26</strain>
    </source>
</reference>
<dbReference type="Pfam" id="PF03466">
    <property type="entry name" value="LysR_substrate"/>
    <property type="match status" value="1"/>
</dbReference>
<evidence type="ECO:0000313" key="6">
    <source>
        <dbReference type="EMBL" id="OIV36092.1"/>
    </source>
</evidence>
<dbReference type="EMBL" id="MLCF01000115">
    <property type="protein sequence ID" value="OIV36092.1"/>
    <property type="molecule type" value="Genomic_DNA"/>
</dbReference>
<dbReference type="GO" id="GO:0032993">
    <property type="term" value="C:protein-DNA complex"/>
    <property type="evidence" value="ECO:0007669"/>
    <property type="project" value="TreeGrafter"/>
</dbReference>
<keyword evidence="4" id="KW-0804">Transcription</keyword>
<evidence type="ECO:0000256" key="2">
    <source>
        <dbReference type="ARBA" id="ARBA00023015"/>
    </source>
</evidence>
<dbReference type="GO" id="GO:0003700">
    <property type="term" value="F:DNA-binding transcription factor activity"/>
    <property type="evidence" value="ECO:0007669"/>
    <property type="project" value="InterPro"/>
</dbReference>
<dbReference type="RefSeq" id="WP_071657961.1">
    <property type="nucleotide sequence ID" value="NZ_MLCF01000115.1"/>
</dbReference>
<organism evidence="6 7">
    <name type="scientific">Mangrovactinospora gilvigrisea</name>
    <dbReference type="NCBI Taxonomy" id="1428644"/>
    <lineage>
        <taxon>Bacteria</taxon>
        <taxon>Bacillati</taxon>
        <taxon>Actinomycetota</taxon>
        <taxon>Actinomycetes</taxon>
        <taxon>Kitasatosporales</taxon>
        <taxon>Streptomycetaceae</taxon>
        <taxon>Mangrovactinospora</taxon>
    </lineage>
</organism>
<comment type="similarity">
    <text evidence="1">Belongs to the LysR transcriptional regulatory family.</text>
</comment>
<keyword evidence="3" id="KW-0238">DNA-binding</keyword>
<evidence type="ECO:0000256" key="1">
    <source>
        <dbReference type="ARBA" id="ARBA00009437"/>
    </source>
</evidence>
<dbReference type="Pfam" id="PF00126">
    <property type="entry name" value="HTH_1"/>
    <property type="match status" value="1"/>
</dbReference>
<dbReference type="PROSITE" id="PS50931">
    <property type="entry name" value="HTH_LYSR"/>
    <property type="match status" value="1"/>
</dbReference>
<evidence type="ECO:0000256" key="3">
    <source>
        <dbReference type="ARBA" id="ARBA00023125"/>
    </source>
</evidence>
<dbReference type="STRING" id="1428644.BIV57_18205"/>
<dbReference type="Proteomes" id="UP000243342">
    <property type="component" value="Unassembled WGS sequence"/>
</dbReference>
<proteinExistence type="inferred from homology"/>